<dbReference type="EMBL" id="GBRH01223450">
    <property type="protein sequence ID" value="JAD74445.1"/>
    <property type="molecule type" value="Transcribed_RNA"/>
</dbReference>
<evidence type="ECO:0000256" key="1">
    <source>
        <dbReference type="SAM" id="Phobius"/>
    </source>
</evidence>
<sequence length="126" mass="14627">MRISELLGSSRRILLHGYWICPYSIALEFCIIGYLKTSFWRLCCDICLYLTRSNGRFFIFTTSIARKFRAPSFLTFTNQGCCIIIRLMVKVKFVTCKLSGIGCPQSCRSFIICEFTYFLINIKVII</sequence>
<feature type="transmembrane region" description="Helical" evidence="1">
    <location>
        <begin position="12"/>
        <end position="35"/>
    </location>
</feature>
<evidence type="ECO:0000313" key="2">
    <source>
        <dbReference type="EMBL" id="JAD74445.1"/>
    </source>
</evidence>
<name>A0A0A9CM18_ARUDO</name>
<keyword evidence="1" id="KW-0472">Membrane</keyword>
<dbReference type="AlphaFoldDB" id="A0A0A9CM18"/>
<reference evidence="2" key="1">
    <citation type="submission" date="2014-09" db="EMBL/GenBank/DDBJ databases">
        <authorList>
            <person name="Magalhaes I.L.F."/>
            <person name="Oliveira U."/>
            <person name="Santos F.R."/>
            <person name="Vidigal T.H.D.A."/>
            <person name="Brescovit A.D."/>
            <person name="Santos A.J."/>
        </authorList>
    </citation>
    <scope>NUCLEOTIDE SEQUENCE</scope>
    <source>
        <tissue evidence="2">Shoot tissue taken approximately 20 cm above the soil surface</tissue>
    </source>
</reference>
<protein>
    <submittedName>
        <fullName evidence="2">Uncharacterized protein</fullName>
    </submittedName>
</protein>
<keyword evidence="1" id="KW-0812">Transmembrane</keyword>
<proteinExistence type="predicted"/>
<reference evidence="2" key="2">
    <citation type="journal article" date="2015" name="Data Brief">
        <title>Shoot transcriptome of the giant reed, Arundo donax.</title>
        <authorList>
            <person name="Barrero R.A."/>
            <person name="Guerrero F.D."/>
            <person name="Moolhuijzen P."/>
            <person name="Goolsby J.A."/>
            <person name="Tidwell J."/>
            <person name="Bellgard S.E."/>
            <person name="Bellgard M.I."/>
        </authorList>
    </citation>
    <scope>NUCLEOTIDE SEQUENCE</scope>
    <source>
        <tissue evidence="2">Shoot tissue taken approximately 20 cm above the soil surface</tissue>
    </source>
</reference>
<accession>A0A0A9CM18</accession>
<keyword evidence="1" id="KW-1133">Transmembrane helix</keyword>
<organism evidence="2">
    <name type="scientific">Arundo donax</name>
    <name type="common">Giant reed</name>
    <name type="synonym">Donax arundinaceus</name>
    <dbReference type="NCBI Taxonomy" id="35708"/>
    <lineage>
        <taxon>Eukaryota</taxon>
        <taxon>Viridiplantae</taxon>
        <taxon>Streptophyta</taxon>
        <taxon>Embryophyta</taxon>
        <taxon>Tracheophyta</taxon>
        <taxon>Spermatophyta</taxon>
        <taxon>Magnoliopsida</taxon>
        <taxon>Liliopsida</taxon>
        <taxon>Poales</taxon>
        <taxon>Poaceae</taxon>
        <taxon>PACMAD clade</taxon>
        <taxon>Arundinoideae</taxon>
        <taxon>Arundineae</taxon>
        <taxon>Arundo</taxon>
    </lineage>
</organism>